<reference evidence="4" key="3">
    <citation type="submission" date="2016-03" db="UniProtKB">
        <authorList>
            <consortium name="EnsemblProtists"/>
        </authorList>
    </citation>
    <scope>IDENTIFICATION</scope>
</reference>
<evidence type="ECO:0000256" key="2">
    <source>
        <dbReference type="SAM" id="MobiDB-lite"/>
    </source>
</evidence>
<dbReference type="GeneID" id="17295470"/>
<organism evidence="3">
    <name type="scientific">Guillardia theta (strain CCMP2712)</name>
    <name type="common">Cryptophyte</name>
    <dbReference type="NCBI Taxonomy" id="905079"/>
    <lineage>
        <taxon>Eukaryota</taxon>
        <taxon>Cryptophyceae</taxon>
        <taxon>Pyrenomonadales</taxon>
        <taxon>Geminigeraceae</taxon>
        <taxon>Guillardia</taxon>
    </lineage>
</organism>
<sequence>MLSLCTRTAHNNGTGDTTNSTVGIQLDGTTIELVEFGGPAFFSGMCVGDAVVAIDDVEVTESNVRDMLVGCDRPGTCVKIEYCKGSSDERLTAKLMRISIEEMKTRSAIFESLQEKTLVTHDKEGLCVLDHDLVNAILESIQKLSTGSPGRSPDSFVSPRHTYINSQFLRCSSLPHEYSIPVMEKLHRSQSSWTAPIQPAEAGAGAGAFGAGAAEGSPQKFSILSRFQSNLQLGFARQITETNSWKSPKPYNYRDHADMSTIPSSDSNTECNESHERESSQGDGSWSSSIRVCEELTMKIERDVEQVLADLSHLRNERNLGADNFRSSDDDSDKSNSLLGCSIPDINGTVVGYKFEHFPLQHDSEPARRQLVAEDKAGRRCEGEVTDARTSTAAEKSSSSRDEALVTRVIKHYQKNHEEIAELLALRKMKTFLEDKVSKLNESLNKSKRENSEASSRLDQLKKEARDLRKKLNASKSELSQVKEDHMKLKDLYSSKERDILAMEAKSYIMKSSGEIKAKNMSTEMKHMKNNIEAMSLICNELKEGFQQANERMLLLEQEMQGEKERAKLLLEEVKSKELQVSDLKQNLIYCESSNSSSAHEARQAFHWIQRKLHAAREEINELSSTCQELRETSRRLQHEQLCGRNAQESERRRIFQQMQAIVREIEELTSLAADSSSESRRQEANELKVAQRLMKLAEDMERMDVKLKDVAKLQVLVQDLLTSKDGQIERLVQTMLEAQQQLEAQRVQHASELEDREEEVKSVRSKLQSITQDMTQSMAQSRLILNKCDEDRRAALREVAALKNENAMLHHELEAKILDNIASHRRHQQLVSYFTSQVARVEADTLQLESLTKTPTDSQQEQEEGREGD</sequence>
<feature type="compositionally biased region" description="Polar residues" evidence="2">
    <location>
        <begin position="850"/>
        <end position="860"/>
    </location>
</feature>
<evidence type="ECO:0000256" key="1">
    <source>
        <dbReference type="SAM" id="Coils"/>
    </source>
</evidence>
<accession>L1IS37</accession>
<evidence type="ECO:0000313" key="5">
    <source>
        <dbReference type="Proteomes" id="UP000011087"/>
    </source>
</evidence>
<dbReference type="EnsemblProtists" id="EKX38714">
    <property type="protein sequence ID" value="EKX38714"/>
    <property type="gene ID" value="GUITHDRAFT_144101"/>
</dbReference>
<feature type="coiled-coil region" evidence="1">
    <location>
        <begin position="613"/>
        <end position="640"/>
    </location>
</feature>
<dbReference type="RefSeq" id="XP_005825694.1">
    <property type="nucleotide sequence ID" value="XM_005825637.1"/>
</dbReference>
<reference evidence="5" key="2">
    <citation type="submission" date="2012-11" db="EMBL/GenBank/DDBJ databases">
        <authorList>
            <person name="Kuo A."/>
            <person name="Curtis B.A."/>
            <person name="Tanifuji G."/>
            <person name="Burki F."/>
            <person name="Gruber A."/>
            <person name="Irimia M."/>
            <person name="Maruyama S."/>
            <person name="Arias M.C."/>
            <person name="Ball S.G."/>
            <person name="Gile G.H."/>
            <person name="Hirakawa Y."/>
            <person name="Hopkins J.F."/>
            <person name="Rensing S.A."/>
            <person name="Schmutz J."/>
            <person name="Symeonidi A."/>
            <person name="Elias M."/>
            <person name="Eveleigh R.J."/>
            <person name="Herman E.K."/>
            <person name="Klute M.J."/>
            <person name="Nakayama T."/>
            <person name="Obornik M."/>
            <person name="Reyes-Prieto A."/>
            <person name="Armbrust E.V."/>
            <person name="Aves S.J."/>
            <person name="Beiko R.G."/>
            <person name="Coutinho P."/>
            <person name="Dacks J.B."/>
            <person name="Durnford D.G."/>
            <person name="Fast N.M."/>
            <person name="Green B.R."/>
            <person name="Grisdale C."/>
            <person name="Hempe F."/>
            <person name="Henrissat B."/>
            <person name="Hoppner M.P."/>
            <person name="Ishida K.-I."/>
            <person name="Kim E."/>
            <person name="Koreny L."/>
            <person name="Kroth P.G."/>
            <person name="Liu Y."/>
            <person name="Malik S.-B."/>
            <person name="Maier U.G."/>
            <person name="McRose D."/>
            <person name="Mock T."/>
            <person name="Neilson J.A."/>
            <person name="Onodera N.T."/>
            <person name="Poole A.M."/>
            <person name="Pritham E.J."/>
            <person name="Richards T.A."/>
            <person name="Rocap G."/>
            <person name="Roy S.W."/>
            <person name="Sarai C."/>
            <person name="Schaack S."/>
            <person name="Shirato S."/>
            <person name="Slamovits C.H."/>
            <person name="Spencer D.F."/>
            <person name="Suzuki S."/>
            <person name="Worden A.Z."/>
            <person name="Zauner S."/>
            <person name="Barry K."/>
            <person name="Bell C."/>
            <person name="Bharti A.K."/>
            <person name="Crow J.A."/>
            <person name="Grimwood J."/>
            <person name="Kramer R."/>
            <person name="Lindquist E."/>
            <person name="Lucas S."/>
            <person name="Salamov A."/>
            <person name="McFadden G.I."/>
            <person name="Lane C.E."/>
            <person name="Keeling P.J."/>
            <person name="Gray M.W."/>
            <person name="Grigoriev I.V."/>
            <person name="Archibald J.M."/>
        </authorList>
    </citation>
    <scope>NUCLEOTIDE SEQUENCE</scope>
    <source>
        <strain evidence="5">CCMP2712</strain>
    </source>
</reference>
<keyword evidence="5" id="KW-1185">Reference proteome</keyword>
<dbReference type="Gene3D" id="2.30.42.10">
    <property type="match status" value="1"/>
</dbReference>
<dbReference type="SUPFAM" id="SSF50156">
    <property type="entry name" value="PDZ domain-like"/>
    <property type="match status" value="1"/>
</dbReference>
<dbReference type="PANTHER" id="PTHR45615:SF80">
    <property type="entry name" value="GRIP DOMAIN-CONTAINING PROTEIN"/>
    <property type="match status" value="1"/>
</dbReference>
<reference evidence="3 5" key="1">
    <citation type="journal article" date="2012" name="Nature">
        <title>Algal genomes reveal evolutionary mosaicism and the fate of nucleomorphs.</title>
        <authorList>
            <consortium name="DOE Joint Genome Institute"/>
            <person name="Curtis B.A."/>
            <person name="Tanifuji G."/>
            <person name="Burki F."/>
            <person name="Gruber A."/>
            <person name="Irimia M."/>
            <person name="Maruyama S."/>
            <person name="Arias M.C."/>
            <person name="Ball S.G."/>
            <person name="Gile G.H."/>
            <person name="Hirakawa Y."/>
            <person name="Hopkins J.F."/>
            <person name="Kuo A."/>
            <person name="Rensing S.A."/>
            <person name="Schmutz J."/>
            <person name="Symeonidi A."/>
            <person name="Elias M."/>
            <person name="Eveleigh R.J."/>
            <person name="Herman E.K."/>
            <person name="Klute M.J."/>
            <person name="Nakayama T."/>
            <person name="Obornik M."/>
            <person name="Reyes-Prieto A."/>
            <person name="Armbrust E.V."/>
            <person name="Aves S.J."/>
            <person name="Beiko R.G."/>
            <person name="Coutinho P."/>
            <person name="Dacks J.B."/>
            <person name="Durnford D.G."/>
            <person name="Fast N.M."/>
            <person name="Green B.R."/>
            <person name="Grisdale C.J."/>
            <person name="Hempel F."/>
            <person name="Henrissat B."/>
            <person name="Hoppner M.P."/>
            <person name="Ishida K."/>
            <person name="Kim E."/>
            <person name="Koreny L."/>
            <person name="Kroth P.G."/>
            <person name="Liu Y."/>
            <person name="Malik S.B."/>
            <person name="Maier U.G."/>
            <person name="McRose D."/>
            <person name="Mock T."/>
            <person name="Neilson J.A."/>
            <person name="Onodera N.T."/>
            <person name="Poole A.M."/>
            <person name="Pritham E.J."/>
            <person name="Richards T.A."/>
            <person name="Rocap G."/>
            <person name="Roy S.W."/>
            <person name="Sarai C."/>
            <person name="Schaack S."/>
            <person name="Shirato S."/>
            <person name="Slamovits C.H."/>
            <person name="Spencer D.F."/>
            <person name="Suzuki S."/>
            <person name="Worden A.Z."/>
            <person name="Zauner S."/>
            <person name="Barry K."/>
            <person name="Bell C."/>
            <person name="Bharti A.K."/>
            <person name="Crow J.A."/>
            <person name="Grimwood J."/>
            <person name="Kramer R."/>
            <person name="Lindquist E."/>
            <person name="Lucas S."/>
            <person name="Salamov A."/>
            <person name="McFadden G.I."/>
            <person name="Lane C.E."/>
            <person name="Keeling P.J."/>
            <person name="Gray M.W."/>
            <person name="Grigoriev I.V."/>
            <person name="Archibald J.M."/>
        </authorList>
    </citation>
    <scope>NUCLEOTIDE SEQUENCE</scope>
    <source>
        <strain evidence="3 5">CCMP2712</strain>
    </source>
</reference>
<feature type="compositionally biased region" description="Basic and acidic residues" evidence="2">
    <location>
        <begin position="374"/>
        <end position="387"/>
    </location>
</feature>
<proteinExistence type="predicted"/>
<dbReference type="AlphaFoldDB" id="L1IS37"/>
<evidence type="ECO:0000313" key="3">
    <source>
        <dbReference type="EMBL" id="EKX38714.1"/>
    </source>
</evidence>
<dbReference type="EMBL" id="JH993046">
    <property type="protein sequence ID" value="EKX38714.1"/>
    <property type="molecule type" value="Genomic_DNA"/>
</dbReference>
<feature type="coiled-coil region" evidence="1">
    <location>
        <begin position="539"/>
        <end position="587"/>
    </location>
</feature>
<feature type="coiled-coil region" evidence="1">
    <location>
        <begin position="729"/>
        <end position="813"/>
    </location>
</feature>
<keyword evidence="1" id="KW-0175">Coiled coil</keyword>
<feature type="coiled-coil region" evidence="1">
    <location>
        <begin position="430"/>
        <end position="485"/>
    </location>
</feature>
<feature type="compositionally biased region" description="Polar residues" evidence="2">
    <location>
        <begin position="261"/>
        <end position="271"/>
    </location>
</feature>
<evidence type="ECO:0008006" key="6">
    <source>
        <dbReference type="Google" id="ProtNLM"/>
    </source>
</evidence>
<feature type="region of interest" description="Disordered" evidence="2">
    <location>
        <begin position="246"/>
        <end position="286"/>
    </location>
</feature>
<dbReference type="KEGG" id="gtt:GUITHDRAFT_144101"/>
<evidence type="ECO:0000313" key="4">
    <source>
        <dbReference type="EnsemblProtists" id="EKX38714"/>
    </source>
</evidence>
<gene>
    <name evidence="3" type="ORF">GUITHDRAFT_144101</name>
</gene>
<dbReference type="InterPro" id="IPR036034">
    <property type="entry name" value="PDZ_sf"/>
</dbReference>
<dbReference type="PaxDb" id="55529-EKX38714"/>
<protein>
    <recommendedName>
        <fullName evidence="6">PDZ domain-containing protein</fullName>
    </recommendedName>
</protein>
<dbReference type="Proteomes" id="UP000011087">
    <property type="component" value="Unassembled WGS sequence"/>
</dbReference>
<feature type="region of interest" description="Disordered" evidence="2">
    <location>
        <begin position="374"/>
        <end position="401"/>
    </location>
</feature>
<dbReference type="HOGENOM" id="CLU_329958_0_0_1"/>
<feature type="region of interest" description="Disordered" evidence="2">
    <location>
        <begin position="850"/>
        <end position="870"/>
    </location>
</feature>
<feature type="compositionally biased region" description="Polar residues" evidence="2">
    <location>
        <begin position="388"/>
        <end position="397"/>
    </location>
</feature>
<dbReference type="PANTHER" id="PTHR45615">
    <property type="entry name" value="MYOSIN HEAVY CHAIN, NON-MUSCLE"/>
    <property type="match status" value="1"/>
</dbReference>
<name>L1IS37_GUITC</name>